<dbReference type="EMBL" id="JAVDWW010000019">
    <property type="protein sequence ID" value="MDR7173060.1"/>
    <property type="molecule type" value="Genomic_DNA"/>
</dbReference>
<sequence>MTLDFRATRAAALTFYREWCEKRCEAIELVTKSLLDMSRLPRLPCEQLFHDRTINMPL</sequence>
<accession>A0ABU1XR65</accession>
<gene>
    <name evidence="1" type="ORF">J2W56_006826</name>
</gene>
<organism evidence="1 2">
    <name type="scientific">Nocardia kruczakiae</name>
    <dbReference type="NCBI Taxonomy" id="261477"/>
    <lineage>
        <taxon>Bacteria</taxon>
        <taxon>Bacillati</taxon>
        <taxon>Actinomycetota</taxon>
        <taxon>Actinomycetes</taxon>
        <taxon>Mycobacteriales</taxon>
        <taxon>Nocardiaceae</taxon>
        <taxon>Nocardia</taxon>
    </lineage>
</organism>
<proteinExistence type="predicted"/>
<dbReference type="Proteomes" id="UP001251217">
    <property type="component" value="Unassembled WGS sequence"/>
</dbReference>
<keyword evidence="2" id="KW-1185">Reference proteome</keyword>
<protein>
    <submittedName>
        <fullName evidence="1">Uncharacterized protein</fullName>
    </submittedName>
</protein>
<evidence type="ECO:0000313" key="2">
    <source>
        <dbReference type="Proteomes" id="UP001251217"/>
    </source>
</evidence>
<comment type="caution">
    <text evidence="1">The sequence shown here is derived from an EMBL/GenBank/DDBJ whole genome shotgun (WGS) entry which is preliminary data.</text>
</comment>
<evidence type="ECO:0000313" key="1">
    <source>
        <dbReference type="EMBL" id="MDR7173060.1"/>
    </source>
</evidence>
<name>A0ABU1XR65_9NOCA</name>
<dbReference type="RefSeq" id="WP_310408570.1">
    <property type="nucleotide sequence ID" value="NZ_JAVDWW010000019.1"/>
</dbReference>
<reference evidence="1 2" key="1">
    <citation type="submission" date="2023-07" db="EMBL/GenBank/DDBJ databases">
        <title>Sorghum-associated microbial communities from plants grown in Nebraska, USA.</title>
        <authorList>
            <person name="Schachtman D."/>
        </authorList>
    </citation>
    <scope>NUCLEOTIDE SEQUENCE [LARGE SCALE GENOMIC DNA]</scope>
    <source>
        <strain evidence="1 2">4272</strain>
    </source>
</reference>